<reference evidence="2 3" key="1">
    <citation type="submission" date="2019-04" db="EMBL/GenBank/DDBJ databases">
        <title>Streptomyces oryziradicis sp. nov., a novel actinomycete isolated from rhizosphere soil of rice (Oryza sativa L.).</title>
        <authorList>
            <person name="Li C."/>
        </authorList>
    </citation>
    <scope>NUCLEOTIDE SEQUENCE [LARGE SCALE GENOMIC DNA]</scope>
    <source>
        <strain evidence="2 3">NEAU-C40</strain>
    </source>
</reference>
<evidence type="ECO:0000313" key="2">
    <source>
        <dbReference type="EMBL" id="TKA13552.1"/>
    </source>
</evidence>
<dbReference type="PANTHER" id="PTHR10953">
    <property type="entry name" value="UBIQUITIN-ACTIVATING ENZYME E1"/>
    <property type="match status" value="1"/>
</dbReference>
<keyword evidence="3" id="KW-1185">Reference proteome</keyword>
<dbReference type="Pfam" id="PF00899">
    <property type="entry name" value="ThiF"/>
    <property type="match status" value="1"/>
</dbReference>
<proteinExistence type="predicted"/>
<dbReference type="PANTHER" id="PTHR10953:SF102">
    <property type="entry name" value="ADENYLYLTRANSFERASE AND SULFURTRANSFERASE MOCS3"/>
    <property type="match status" value="1"/>
</dbReference>
<dbReference type="GO" id="GO:0004792">
    <property type="term" value="F:thiosulfate-cyanide sulfurtransferase activity"/>
    <property type="evidence" value="ECO:0007669"/>
    <property type="project" value="TreeGrafter"/>
</dbReference>
<dbReference type="AlphaFoldDB" id="A0A4U0STX3"/>
<dbReference type="GO" id="GO:0016779">
    <property type="term" value="F:nucleotidyltransferase activity"/>
    <property type="evidence" value="ECO:0007669"/>
    <property type="project" value="UniProtKB-KW"/>
</dbReference>
<keyword evidence="2" id="KW-0808">Transferase</keyword>
<name>A0A4U0STX3_9ACTN</name>
<sequence length="365" mass="39419">MKPEHRPYRTVDGNIRIGSVIYGAGAEIEDPGGWVWTLTESLDGMRAPEAVIAEVTRRHPGVAAADVVTAYEQILDGGFVEDAGAPVPPELSLREQERYGRSMAFFRWIDLTPRTSPWDAQLRLRRSRVLLIGLGGTGGAVAQALVASGVGRLHCVDPDVVELSNLNRQPLYGENDIGRPKADVAVERLRSMNSDIVVTAERREVRGEGDLAELLADGRGCDLLVLAADRPTAIRRWANRACLAAEVPWLDGGYHGPLATVGVHVPGNGPCWECMRAGEVARRDLRLAPGEEEERASPRMPWNPVNAVSAGLSGMLMAHAALTLLTGAPPIAPGFRFGVNLMAPGDPVLDRFPRRRDCPACGDRA</sequence>
<dbReference type="Proteomes" id="UP000305778">
    <property type="component" value="Unassembled WGS sequence"/>
</dbReference>
<keyword evidence="2" id="KW-0548">Nucleotidyltransferase</keyword>
<feature type="domain" description="THIF-type NAD/FAD binding fold" evidence="1">
    <location>
        <begin position="119"/>
        <end position="332"/>
    </location>
</feature>
<accession>A0A4U0STX3</accession>
<organism evidence="2 3">
    <name type="scientific">Actinacidiphila oryziradicis</name>
    <dbReference type="NCBI Taxonomy" id="2571141"/>
    <lineage>
        <taxon>Bacteria</taxon>
        <taxon>Bacillati</taxon>
        <taxon>Actinomycetota</taxon>
        <taxon>Actinomycetes</taxon>
        <taxon>Kitasatosporales</taxon>
        <taxon>Streptomycetaceae</taxon>
        <taxon>Actinacidiphila</taxon>
    </lineage>
</organism>
<dbReference type="InterPro" id="IPR000594">
    <property type="entry name" value="ThiF_NAD_FAD-bd"/>
</dbReference>
<dbReference type="OrthoDB" id="9204719at2"/>
<dbReference type="GO" id="GO:0005737">
    <property type="term" value="C:cytoplasm"/>
    <property type="evidence" value="ECO:0007669"/>
    <property type="project" value="TreeGrafter"/>
</dbReference>
<dbReference type="EMBL" id="SUMC01000001">
    <property type="protein sequence ID" value="TKA13552.1"/>
    <property type="molecule type" value="Genomic_DNA"/>
</dbReference>
<gene>
    <name evidence="2" type="ORF">FCI23_01195</name>
</gene>
<evidence type="ECO:0000259" key="1">
    <source>
        <dbReference type="Pfam" id="PF00899"/>
    </source>
</evidence>
<evidence type="ECO:0000313" key="3">
    <source>
        <dbReference type="Proteomes" id="UP000305778"/>
    </source>
</evidence>
<dbReference type="GO" id="GO:0008641">
    <property type="term" value="F:ubiquitin-like modifier activating enzyme activity"/>
    <property type="evidence" value="ECO:0007669"/>
    <property type="project" value="InterPro"/>
</dbReference>
<comment type="caution">
    <text evidence="2">The sequence shown here is derived from an EMBL/GenBank/DDBJ whole genome shotgun (WGS) entry which is preliminary data.</text>
</comment>
<dbReference type="InterPro" id="IPR045886">
    <property type="entry name" value="ThiF/MoeB/HesA"/>
</dbReference>
<dbReference type="SUPFAM" id="SSF69572">
    <property type="entry name" value="Activating enzymes of the ubiquitin-like proteins"/>
    <property type="match status" value="1"/>
</dbReference>
<dbReference type="InterPro" id="IPR035985">
    <property type="entry name" value="Ubiquitin-activating_enz"/>
</dbReference>
<protein>
    <submittedName>
        <fullName evidence="2">ThiF family adenylyltransferase</fullName>
    </submittedName>
</protein>
<dbReference type="Gene3D" id="3.40.50.720">
    <property type="entry name" value="NAD(P)-binding Rossmann-like Domain"/>
    <property type="match status" value="1"/>
</dbReference>